<evidence type="ECO:0000256" key="3">
    <source>
        <dbReference type="ARBA" id="ARBA00022982"/>
    </source>
</evidence>
<dbReference type="PANTHER" id="PTHR45694">
    <property type="entry name" value="GLUTAREDOXIN 2"/>
    <property type="match status" value="1"/>
</dbReference>
<keyword evidence="6" id="KW-0732">Signal</keyword>
<protein>
    <recommendedName>
        <fullName evidence="7">Glutaredoxin domain-containing protein</fullName>
    </recommendedName>
</protein>
<dbReference type="InterPro" id="IPR036249">
    <property type="entry name" value="Thioredoxin-like_sf"/>
</dbReference>
<keyword evidence="2" id="KW-0813">Transport</keyword>
<reference evidence="9" key="3">
    <citation type="submission" date="2020-12" db="UniProtKB">
        <authorList>
            <consortium name="EnsemblPlants"/>
        </authorList>
    </citation>
    <scope>IDENTIFICATION</scope>
</reference>
<dbReference type="Proteomes" id="UP000006727">
    <property type="component" value="Chromosome 3"/>
</dbReference>
<accession>A0A2K1KTP0</accession>
<evidence type="ECO:0000313" key="9">
    <source>
        <dbReference type="EnsemblPlants" id="Pp3c3_7440V3.1"/>
    </source>
</evidence>
<dbReference type="CDD" id="cd03419">
    <property type="entry name" value="GRX_GRXh_1_2_like"/>
    <property type="match status" value="1"/>
</dbReference>
<dbReference type="SUPFAM" id="SSF52833">
    <property type="entry name" value="Thioredoxin-like"/>
    <property type="match status" value="1"/>
</dbReference>
<dbReference type="PRINTS" id="PR00160">
    <property type="entry name" value="GLUTAREDOXIN"/>
</dbReference>
<dbReference type="NCBIfam" id="TIGR02180">
    <property type="entry name" value="GRX_euk"/>
    <property type="match status" value="1"/>
</dbReference>
<dbReference type="OrthoDB" id="418495at2759"/>
<dbReference type="PANTHER" id="PTHR45694:SF18">
    <property type="entry name" value="GLUTAREDOXIN-1-RELATED"/>
    <property type="match status" value="1"/>
</dbReference>
<dbReference type="InterPro" id="IPR002109">
    <property type="entry name" value="Glutaredoxin"/>
</dbReference>
<evidence type="ECO:0000259" key="7">
    <source>
        <dbReference type="Pfam" id="PF00462"/>
    </source>
</evidence>
<evidence type="ECO:0000256" key="1">
    <source>
        <dbReference type="ARBA" id="ARBA00007190"/>
    </source>
</evidence>
<keyword evidence="5" id="KW-0676">Redox-active center</keyword>
<sequence>MARAAGIGVAAGVSTSAALASLLVPSVASHSLDGSVQRAQLRPLHLRFLLSANCCLSRQRMSKLQSFAPSGLYSPSDSPAYLNSALSRTSGPLQLGLSFSQGSARPEINRQVCGAARGMAAGSGSDLELWIKKKNSSEPVVVYSKTYCPYCMRVKKLFSTLGYDFEVIELDAGGQLGLQDALERVSGQYTVPNVFIGGKHIGGCDDTVALHSKGQLEPLLQAAGANRS</sequence>
<reference evidence="8 10" key="1">
    <citation type="journal article" date="2008" name="Science">
        <title>The Physcomitrella genome reveals evolutionary insights into the conquest of land by plants.</title>
        <authorList>
            <person name="Rensing S."/>
            <person name="Lang D."/>
            <person name="Zimmer A."/>
            <person name="Terry A."/>
            <person name="Salamov A."/>
            <person name="Shapiro H."/>
            <person name="Nishiyama T."/>
            <person name="Perroud P.-F."/>
            <person name="Lindquist E."/>
            <person name="Kamisugi Y."/>
            <person name="Tanahashi T."/>
            <person name="Sakakibara K."/>
            <person name="Fujita T."/>
            <person name="Oishi K."/>
            <person name="Shin-I T."/>
            <person name="Kuroki Y."/>
            <person name="Toyoda A."/>
            <person name="Suzuki Y."/>
            <person name="Hashimoto A."/>
            <person name="Yamaguchi K."/>
            <person name="Sugano A."/>
            <person name="Kohara Y."/>
            <person name="Fujiyama A."/>
            <person name="Anterola A."/>
            <person name="Aoki S."/>
            <person name="Ashton N."/>
            <person name="Barbazuk W.B."/>
            <person name="Barker E."/>
            <person name="Bennetzen J."/>
            <person name="Bezanilla M."/>
            <person name="Blankenship R."/>
            <person name="Cho S.H."/>
            <person name="Dutcher S."/>
            <person name="Estelle M."/>
            <person name="Fawcett J.A."/>
            <person name="Gundlach H."/>
            <person name="Hanada K."/>
            <person name="Heyl A."/>
            <person name="Hicks K.A."/>
            <person name="Hugh J."/>
            <person name="Lohr M."/>
            <person name="Mayer K."/>
            <person name="Melkozernov A."/>
            <person name="Murata T."/>
            <person name="Nelson D."/>
            <person name="Pils B."/>
            <person name="Prigge M."/>
            <person name="Reiss B."/>
            <person name="Renner T."/>
            <person name="Rombauts S."/>
            <person name="Rushton P."/>
            <person name="Sanderfoot A."/>
            <person name="Schween G."/>
            <person name="Shiu S.-H."/>
            <person name="Stueber K."/>
            <person name="Theodoulou F.L."/>
            <person name="Tu H."/>
            <person name="Van de Peer Y."/>
            <person name="Verrier P.J."/>
            <person name="Waters E."/>
            <person name="Wood A."/>
            <person name="Yang L."/>
            <person name="Cove D."/>
            <person name="Cuming A."/>
            <person name="Hasebe M."/>
            <person name="Lucas S."/>
            <person name="Mishler D.B."/>
            <person name="Reski R."/>
            <person name="Grigoriev I."/>
            <person name="Quatrano R.S."/>
            <person name="Boore J.L."/>
        </authorList>
    </citation>
    <scope>NUCLEOTIDE SEQUENCE [LARGE SCALE GENOMIC DNA]</scope>
    <source>
        <strain evidence="9 10">cv. Gransden 2004</strain>
    </source>
</reference>
<dbReference type="EMBL" id="ABEU02000003">
    <property type="protein sequence ID" value="PNR57120.1"/>
    <property type="molecule type" value="Genomic_DNA"/>
</dbReference>
<name>A0A2K1KTP0_PHYPA</name>
<dbReference type="STRING" id="3218.A0A2K1KTP0"/>
<dbReference type="GO" id="GO:0015038">
    <property type="term" value="F:glutathione disulfide oxidoreductase activity"/>
    <property type="evidence" value="ECO:0000318"/>
    <property type="project" value="GO_Central"/>
</dbReference>
<keyword evidence="4" id="KW-1015">Disulfide bond</keyword>
<dbReference type="GeneID" id="112280307"/>
<dbReference type="Pfam" id="PF00462">
    <property type="entry name" value="Glutaredoxin"/>
    <property type="match status" value="1"/>
</dbReference>
<dbReference type="InterPro" id="IPR011767">
    <property type="entry name" value="GLR_AS"/>
</dbReference>
<dbReference type="PROSITE" id="PS51354">
    <property type="entry name" value="GLUTAREDOXIN_2"/>
    <property type="match status" value="1"/>
</dbReference>
<dbReference type="Gene3D" id="3.40.30.10">
    <property type="entry name" value="Glutaredoxin"/>
    <property type="match status" value="1"/>
</dbReference>
<gene>
    <name evidence="9" type="primary">LOC112280307</name>
    <name evidence="8" type="ORF">PHYPA_004113</name>
</gene>
<dbReference type="PROSITE" id="PS00195">
    <property type="entry name" value="GLUTAREDOXIN_1"/>
    <property type="match status" value="1"/>
</dbReference>
<dbReference type="Gramene" id="Pp3c3_7440V3.1">
    <property type="protein sequence ID" value="Pp3c3_7440V3.1"/>
    <property type="gene ID" value="Pp3c3_7440"/>
</dbReference>
<evidence type="ECO:0000313" key="10">
    <source>
        <dbReference type="Proteomes" id="UP000006727"/>
    </source>
</evidence>
<evidence type="ECO:0000256" key="4">
    <source>
        <dbReference type="ARBA" id="ARBA00023157"/>
    </source>
</evidence>
<dbReference type="AlphaFoldDB" id="A0A2K1KTP0"/>
<dbReference type="PaxDb" id="3218-PP1S321_10V6.1"/>
<dbReference type="GO" id="GO:0034599">
    <property type="term" value="P:cellular response to oxidative stress"/>
    <property type="evidence" value="ECO:0000318"/>
    <property type="project" value="GO_Central"/>
</dbReference>
<dbReference type="SMR" id="A0A2K1KTP0"/>
<keyword evidence="10" id="KW-1185">Reference proteome</keyword>
<dbReference type="Gramene" id="Pp3c3_7440V3.2">
    <property type="protein sequence ID" value="Pp3c3_7440V3.2"/>
    <property type="gene ID" value="Pp3c3_7440"/>
</dbReference>
<dbReference type="GO" id="GO:0005737">
    <property type="term" value="C:cytoplasm"/>
    <property type="evidence" value="ECO:0000318"/>
    <property type="project" value="GO_Central"/>
</dbReference>
<feature type="signal peptide" evidence="6">
    <location>
        <begin position="1"/>
        <end position="29"/>
    </location>
</feature>
<keyword evidence="3" id="KW-0249">Electron transport</keyword>
<evidence type="ECO:0000256" key="2">
    <source>
        <dbReference type="ARBA" id="ARBA00022448"/>
    </source>
</evidence>
<dbReference type="RefSeq" id="XP_024371417.1">
    <property type="nucleotide sequence ID" value="XM_024515649.2"/>
</dbReference>
<dbReference type="FunFam" id="3.40.30.10:FF:000217">
    <property type="entry name" value="Glutaredoxin-C5 chloroplastic"/>
    <property type="match status" value="1"/>
</dbReference>
<reference evidence="8 10" key="2">
    <citation type="journal article" date="2018" name="Plant J.">
        <title>The Physcomitrella patens chromosome-scale assembly reveals moss genome structure and evolution.</title>
        <authorList>
            <person name="Lang D."/>
            <person name="Ullrich K.K."/>
            <person name="Murat F."/>
            <person name="Fuchs J."/>
            <person name="Jenkins J."/>
            <person name="Haas F.B."/>
            <person name="Piednoel M."/>
            <person name="Gundlach H."/>
            <person name="Van Bel M."/>
            <person name="Meyberg R."/>
            <person name="Vives C."/>
            <person name="Morata J."/>
            <person name="Symeonidi A."/>
            <person name="Hiss M."/>
            <person name="Muchero W."/>
            <person name="Kamisugi Y."/>
            <person name="Saleh O."/>
            <person name="Blanc G."/>
            <person name="Decker E.L."/>
            <person name="van Gessel N."/>
            <person name="Grimwood J."/>
            <person name="Hayes R.D."/>
            <person name="Graham S.W."/>
            <person name="Gunter L.E."/>
            <person name="McDaniel S.F."/>
            <person name="Hoernstein S.N.W."/>
            <person name="Larsson A."/>
            <person name="Li F.W."/>
            <person name="Perroud P.F."/>
            <person name="Phillips J."/>
            <person name="Ranjan P."/>
            <person name="Rokshar D.S."/>
            <person name="Rothfels C.J."/>
            <person name="Schneider L."/>
            <person name="Shu S."/>
            <person name="Stevenson D.W."/>
            <person name="Thummler F."/>
            <person name="Tillich M."/>
            <person name="Villarreal Aguilar J.C."/>
            <person name="Widiez T."/>
            <person name="Wong G.K."/>
            <person name="Wymore A."/>
            <person name="Zhang Y."/>
            <person name="Zimmer A.D."/>
            <person name="Quatrano R.S."/>
            <person name="Mayer K.F.X."/>
            <person name="Goodstein D."/>
            <person name="Casacuberta J.M."/>
            <person name="Vandepoele K."/>
            <person name="Reski R."/>
            <person name="Cuming A.C."/>
            <person name="Tuskan G.A."/>
            <person name="Maumus F."/>
            <person name="Salse J."/>
            <person name="Schmutz J."/>
            <person name="Rensing S.A."/>
        </authorList>
    </citation>
    <scope>NUCLEOTIDE SEQUENCE [LARGE SCALE GENOMIC DNA]</scope>
    <source>
        <strain evidence="9 10">cv. Gransden 2004</strain>
    </source>
</reference>
<dbReference type="EnsemblPlants" id="Pp3c3_7440V3.2">
    <property type="protein sequence ID" value="Pp3c3_7440V3.2"/>
    <property type="gene ID" value="Pp3c3_7440"/>
</dbReference>
<evidence type="ECO:0000256" key="6">
    <source>
        <dbReference type="SAM" id="SignalP"/>
    </source>
</evidence>
<dbReference type="InterPro" id="IPR014025">
    <property type="entry name" value="Glutaredoxin_subgr"/>
</dbReference>
<comment type="similarity">
    <text evidence="1">Belongs to the glutaredoxin family. CPYC subfamily.</text>
</comment>
<feature type="domain" description="Glutaredoxin" evidence="7">
    <location>
        <begin position="140"/>
        <end position="201"/>
    </location>
</feature>
<dbReference type="InterPro" id="IPR011899">
    <property type="entry name" value="Glutaredoxin_euk/vir"/>
</dbReference>
<evidence type="ECO:0000256" key="5">
    <source>
        <dbReference type="ARBA" id="ARBA00023284"/>
    </source>
</evidence>
<dbReference type="EnsemblPlants" id="Pp3c3_7440V3.1">
    <property type="protein sequence ID" value="Pp3c3_7440V3.1"/>
    <property type="gene ID" value="Pp3c3_7440"/>
</dbReference>
<organism evidence="8">
    <name type="scientific">Physcomitrium patens</name>
    <name type="common">Spreading-leaved earth moss</name>
    <name type="synonym">Physcomitrella patens</name>
    <dbReference type="NCBI Taxonomy" id="3218"/>
    <lineage>
        <taxon>Eukaryota</taxon>
        <taxon>Viridiplantae</taxon>
        <taxon>Streptophyta</taxon>
        <taxon>Embryophyta</taxon>
        <taxon>Bryophyta</taxon>
        <taxon>Bryophytina</taxon>
        <taxon>Bryopsida</taxon>
        <taxon>Funariidae</taxon>
        <taxon>Funariales</taxon>
        <taxon>Funariaceae</taxon>
        <taxon>Physcomitrium</taxon>
    </lineage>
</organism>
<evidence type="ECO:0000313" key="8">
    <source>
        <dbReference type="EMBL" id="PNR57120.1"/>
    </source>
</evidence>
<feature type="chain" id="PRO_5044576466" description="Glutaredoxin domain-containing protein" evidence="6">
    <location>
        <begin position="30"/>
        <end position="228"/>
    </location>
</feature>
<proteinExistence type="inferred from homology"/>